<keyword evidence="4" id="KW-1185">Reference proteome</keyword>
<dbReference type="InterPro" id="IPR002156">
    <property type="entry name" value="RNaseH_domain"/>
</dbReference>
<evidence type="ECO:0000259" key="2">
    <source>
        <dbReference type="PROSITE" id="PS50879"/>
    </source>
</evidence>
<dbReference type="CDD" id="cd09276">
    <property type="entry name" value="Rnase_HI_RT_non_LTR"/>
    <property type="match status" value="1"/>
</dbReference>
<evidence type="ECO:0000313" key="4">
    <source>
        <dbReference type="Proteomes" id="UP001190700"/>
    </source>
</evidence>
<dbReference type="EMBL" id="LGRX02028734">
    <property type="protein sequence ID" value="KAK3247700.1"/>
    <property type="molecule type" value="Genomic_DNA"/>
</dbReference>
<dbReference type="SUPFAM" id="SSF53098">
    <property type="entry name" value="Ribonuclease H-like"/>
    <property type="match status" value="1"/>
</dbReference>
<proteinExistence type="predicted"/>
<dbReference type="Proteomes" id="UP001190700">
    <property type="component" value="Unassembled WGS sequence"/>
</dbReference>
<feature type="compositionally biased region" description="Basic and acidic residues" evidence="1">
    <location>
        <begin position="115"/>
        <end position="131"/>
    </location>
</feature>
<comment type="caution">
    <text evidence="3">The sequence shown here is derived from an EMBL/GenBank/DDBJ whole genome shotgun (WGS) entry which is preliminary data.</text>
</comment>
<dbReference type="Pfam" id="PF00075">
    <property type="entry name" value="RNase_H"/>
    <property type="match status" value="1"/>
</dbReference>
<dbReference type="InterPro" id="IPR012337">
    <property type="entry name" value="RNaseH-like_sf"/>
</dbReference>
<dbReference type="InterPro" id="IPR036397">
    <property type="entry name" value="RNaseH_sf"/>
</dbReference>
<accession>A0AAE0C541</accession>
<dbReference type="PROSITE" id="PS50879">
    <property type="entry name" value="RNASE_H_1"/>
    <property type="match status" value="1"/>
</dbReference>
<feature type="region of interest" description="Disordered" evidence="1">
    <location>
        <begin position="89"/>
        <end position="131"/>
    </location>
</feature>
<name>A0AAE0C541_9CHLO</name>
<sequence length="320" mass="37243">MTEWDKDCVIDPAPSTTHELPELYSLPKDDLEKEVNEIIDRWTEERKREEGHGVEKVGSRPSVKTVVEANTTWSRGKISEDAHRRWAQRLKGSERAAEELTTSTVQREGSEEQNEEPKARDWWGENGKEYPRPERKFDRLGMIYTDGSQRKVETQWGDKEDVTVAGVWDPRKGRNKEHMQSWQGQCQTVNRAELTAILMALMLDENVDEKEVKVCTDSLTSLYQIQNMKRRPHTLERHVHRDILWKILKHTETLDKQGIKVALYKVNAHVGIQGTEKADEVARRACVEGSYELNHDKRKQYDWLPAVQPQENNWTGGKQF</sequence>
<feature type="domain" description="RNase H type-1" evidence="2">
    <location>
        <begin position="137"/>
        <end position="287"/>
    </location>
</feature>
<dbReference type="AlphaFoldDB" id="A0AAE0C541"/>
<gene>
    <name evidence="3" type="ORF">CYMTET_42809</name>
</gene>
<organism evidence="3 4">
    <name type="scientific">Cymbomonas tetramitiformis</name>
    <dbReference type="NCBI Taxonomy" id="36881"/>
    <lineage>
        <taxon>Eukaryota</taxon>
        <taxon>Viridiplantae</taxon>
        <taxon>Chlorophyta</taxon>
        <taxon>Pyramimonadophyceae</taxon>
        <taxon>Pyramimonadales</taxon>
        <taxon>Pyramimonadaceae</taxon>
        <taxon>Cymbomonas</taxon>
    </lineage>
</organism>
<dbReference type="Gene3D" id="3.30.420.10">
    <property type="entry name" value="Ribonuclease H-like superfamily/Ribonuclease H"/>
    <property type="match status" value="1"/>
</dbReference>
<dbReference type="GO" id="GO:0004523">
    <property type="term" value="F:RNA-DNA hybrid ribonuclease activity"/>
    <property type="evidence" value="ECO:0007669"/>
    <property type="project" value="InterPro"/>
</dbReference>
<reference evidence="3 4" key="1">
    <citation type="journal article" date="2015" name="Genome Biol. Evol.">
        <title>Comparative Genomics of a Bacterivorous Green Alga Reveals Evolutionary Causalities and Consequences of Phago-Mixotrophic Mode of Nutrition.</title>
        <authorList>
            <person name="Burns J.A."/>
            <person name="Paasch A."/>
            <person name="Narechania A."/>
            <person name="Kim E."/>
        </authorList>
    </citation>
    <scope>NUCLEOTIDE SEQUENCE [LARGE SCALE GENOMIC DNA]</scope>
    <source>
        <strain evidence="3 4">PLY_AMNH</strain>
    </source>
</reference>
<evidence type="ECO:0000313" key="3">
    <source>
        <dbReference type="EMBL" id="KAK3247700.1"/>
    </source>
</evidence>
<dbReference type="GO" id="GO:0003676">
    <property type="term" value="F:nucleic acid binding"/>
    <property type="evidence" value="ECO:0007669"/>
    <property type="project" value="InterPro"/>
</dbReference>
<protein>
    <recommendedName>
        <fullName evidence="2">RNase H type-1 domain-containing protein</fullName>
    </recommendedName>
</protein>
<feature type="region of interest" description="Disordered" evidence="1">
    <location>
        <begin position="1"/>
        <end position="24"/>
    </location>
</feature>
<evidence type="ECO:0000256" key="1">
    <source>
        <dbReference type="SAM" id="MobiDB-lite"/>
    </source>
</evidence>